<feature type="transmembrane region" description="Helical" evidence="16">
    <location>
        <begin position="31"/>
        <end position="55"/>
    </location>
</feature>
<organism evidence="20 21">
    <name type="scientific">Marinomonas vulgaris</name>
    <dbReference type="NCBI Taxonomy" id="2823372"/>
    <lineage>
        <taxon>Bacteria</taxon>
        <taxon>Pseudomonadati</taxon>
        <taxon>Pseudomonadota</taxon>
        <taxon>Gammaproteobacteria</taxon>
        <taxon>Oceanospirillales</taxon>
        <taxon>Oceanospirillaceae</taxon>
        <taxon>Marinomonas</taxon>
    </lineage>
</organism>
<evidence type="ECO:0000256" key="7">
    <source>
        <dbReference type="ARBA" id="ARBA00022741"/>
    </source>
</evidence>
<evidence type="ECO:0000256" key="11">
    <source>
        <dbReference type="ARBA" id="ARBA00023136"/>
    </source>
</evidence>
<dbReference type="EC" id="2.7.10.2" evidence="20"/>
<dbReference type="Pfam" id="PF13614">
    <property type="entry name" value="AAA_31"/>
    <property type="match status" value="1"/>
</dbReference>
<dbReference type="InterPro" id="IPR025669">
    <property type="entry name" value="AAA_dom"/>
</dbReference>
<keyword evidence="14" id="KW-0175">Coiled coil</keyword>
<comment type="catalytic activity">
    <reaction evidence="13">
        <text>L-tyrosyl-[protein] + ATP = O-phospho-L-tyrosyl-[protein] + ADP + H(+)</text>
        <dbReference type="Rhea" id="RHEA:10596"/>
        <dbReference type="Rhea" id="RHEA-COMP:10136"/>
        <dbReference type="Rhea" id="RHEA-COMP:20101"/>
        <dbReference type="ChEBI" id="CHEBI:15378"/>
        <dbReference type="ChEBI" id="CHEBI:30616"/>
        <dbReference type="ChEBI" id="CHEBI:46858"/>
        <dbReference type="ChEBI" id="CHEBI:61978"/>
        <dbReference type="ChEBI" id="CHEBI:456216"/>
    </reaction>
</comment>
<keyword evidence="4" id="KW-0997">Cell inner membrane</keyword>
<dbReference type="Gene3D" id="3.40.50.300">
    <property type="entry name" value="P-loop containing nucleotide triphosphate hydrolases"/>
    <property type="match status" value="1"/>
</dbReference>
<evidence type="ECO:0000256" key="16">
    <source>
        <dbReference type="SAM" id="Phobius"/>
    </source>
</evidence>
<evidence type="ECO:0000256" key="1">
    <source>
        <dbReference type="ARBA" id="ARBA00004429"/>
    </source>
</evidence>
<sequence>MTVKQGNTPLSPENDEIDLGQLFGALIDARWLIIAITSLFAVIGVAYALLATPIYKADVLMQVEKGAAGASALLGGETGEMFSNEPSSSTEIEIIKSRMILGMTVDNLNLTTRVQPVYLPYVGEGIARLTNNQAKAQVERFQTPEWETQTAFTVVLTSPEQGEFTLYDMEERPILSGTVGQVAKNNGYELFLSQLTGDAGQEYRLTKRSRFGVIQSLQGGLEIAEKGKGTGILEMTFTGSDKEEIKAIINDISQNYFVQNVERSSAEAEKSLEFLDANLPNVKNELIAAEDRFNSFQQQNGSIDLGFEAQTMLQAMVTIDNKLNDLAFKEAELSQRFKKDHVSYQSLLRNRDLLLKEKAKLDEQLQGVPLVQREALRIKRDVDVNQQIYIKLLNKVQELRVVKASTVGNVRILDEAQVYAGAIEPKKPLIVVIATLLGGMLAVGLVLLRTALHKGIQSPEQIEEVGLSVYASVPKSAQQLALSEKIQEKSKRLKKRRHRTAANSDNKGATEQPDLSQFLLAEANPADLAIESLRGLRTNLHFAMLEAKNNILMISGPSPSVGKSFVSANFAAVAAKTGQKVLLIDADMRKGYIQKHFNLDANNGLSDLLSGQIAQEDCIKATAIANLNIVTRGHLPPNPSELLMNSRLKTLLEWASENYDLVIIDTPPILAVTDAGIVGSLCGTSLMVGRFDQNTVKEIEIAYNRFDQAGIEIKGFILNAVEKKASSYYGGYGYYNYSYKSDTK</sequence>
<evidence type="ECO:0000256" key="10">
    <source>
        <dbReference type="ARBA" id="ARBA00022989"/>
    </source>
</evidence>
<evidence type="ECO:0000313" key="21">
    <source>
        <dbReference type="Proteomes" id="UP000679722"/>
    </source>
</evidence>
<evidence type="ECO:0000256" key="8">
    <source>
        <dbReference type="ARBA" id="ARBA00022777"/>
    </source>
</evidence>
<dbReference type="Pfam" id="PF02706">
    <property type="entry name" value="Wzz"/>
    <property type="match status" value="1"/>
</dbReference>
<keyword evidence="6 16" id="KW-0812">Transmembrane</keyword>
<evidence type="ECO:0000256" key="4">
    <source>
        <dbReference type="ARBA" id="ARBA00022519"/>
    </source>
</evidence>
<keyword evidence="21" id="KW-1185">Reference proteome</keyword>
<comment type="similarity">
    <text evidence="2">Belongs to the etk/wzc family.</text>
</comment>
<accession>A0ABS5HD41</accession>
<evidence type="ECO:0000256" key="5">
    <source>
        <dbReference type="ARBA" id="ARBA00022679"/>
    </source>
</evidence>
<keyword evidence="11 16" id="KW-0472">Membrane</keyword>
<dbReference type="CDD" id="cd05387">
    <property type="entry name" value="BY-kinase"/>
    <property type="match status" value="1"/>
</dbReference>
<comment type="subcellular location">
    <subcellularLocation>
        <location evidence="1">Cell inner membrane</location>
        <topology evidence="1">Multi-pass membrane protein</topology>
    </subcellularLocation>
</comment>
<keyword evidence="7" id="KW-0547">Nucleotide-binding</keyword>
<keyword evidence="10 16" id="KW-1133">Transmembrane helix</keyword>
<feature type="region of interest" description="Disordered" evidence="15">
    <location>
        <begin position="488"/>
        <end position="511"/>
    </location>
</feature>
<dbReference type="PANTHER" id="PTHR32309">
    <property type="entry name" value="TYROSINE-PROTEIN KINASE"/>
    <property type="match status" value="1"/>
</dbReference>
<feature type="domain" description="Polysaccharide chain length determinant N-terminal" evidence="17">
    <location>
        <begin position="15"/>
        <end position="108"/>
    </location>
</feature>
<dbReference type="NCBIfam" id="TIGR01007">
    <property type="entry name" value="eps_fam"/>
    <property type="match status" value="1"/>
</dbReference>
<evidence type="ECO:0000256" key="2">
    <source>
        <dbReference type="ARBA" id="ARBA00008883"/>
    </source>
</evidence>
<feature type="compositionally biased region" description="Basic residues" evidence="15">
    <location>
        <begin position="491"/>
        <end position="500"/>
    </location>
</feature>
<keyword evidence="8" id="KW-0418">Kinase</keyword>
<evidence type="ECO:0000256" key="14">
    <source>
        <dbReference type="SAM" id="Coils"/>
    </source>
</evidence>
<feature type="domain" description="AAA" evidence="18">
    <location>
        <begin position="561"/>
        <end position="672"/>
    </location>
</feature>
<evidence type="ECO:0000256" key="6">
    <source>
        <dbReference type="ARBA" id="ARBA00022692"/>
    </source>
</evidence>
<dbReference type="Proteomes" id="UP000679722">
    <property type="component" value="Unassembled WGS sequence"/>
</dbReference>
<evidence type="ECO:0000259" key="17">
    <source>
        <dbReference type="Pfam" id="PF02706"/>
    </source>
</evidence>
<proteinExistence type="inferred from homology"/>
<dbReference type="GO" id="GO:0004715">
    <property type="term" value="F:non-membrane spanning protein tyrosine kinase activity"/>
    <property type="evidence" value="ECO:0007669"/>
    <property type="project" value="UniProtKB-EC"/>
</dbReference>
<evidence type="ECO:0000313" key="20">
    <source>
        <dbReference type="EMBL" id="MBR7889308.1"/>
    </source>
</evidence>
<dbReference type="InterPro" id="IPR032807">
    <property type="entry name" value="GNVR"/>
</dbReference>
<dbReference type="Pfam" id="PF23607">
    <property type="entry name" value="WZC_N"/>
    <property type="match status" value="1"/>
</dbReference>
<feature type="compositionally biased region" description="Polar residues" evidence="15">
    <location>
        <begin position="501"/>
        <end position="511"/>
    </location>
</feature>
<dbReference type="InterPro" id="IPR050445">
    <property type="entry name" value="Bact_polysacc_biosynth/exp"/>
</dbReference>
<dbReference type="InterPro" id="IPR027417">
    <property type="entry name" value="P-loop_NTPase"/>
</dbReference>
<dbReference type="Pfam" id="PF13807">
    <property type="entry name" value="GNVR"/>
    <property type="match status" value="1"/>
</dbReference>
<keyword evidence="3" id="KW-1003">Cell membrane</keyword>
<dbReference type="InterPro" id="IPR003856">
    <property type="entry name" value="LPS_length_determ_N"/>
</dbReference>
<evidence type="ECO:0000259" key="18">
    <source>
        <dbReference type="Pfam" id="PF13614"/>
    </source>
</evidence>
<keyword evidence="12" id="KW-0829">Tyrosine-protein kinase</keyword>
<keyword evidence="5 20" id="KW-0808">Transferase</keyword>
<dbReference type="PANTHER" id="PTHR32309:SF32">
    <property type="entry name" value="TYROSINE-PROTEIN KINASE ETK-RELATED"/>
    <property type="match status" value="1"/>
</dbReference>
<dbReference type="SUPFAM" id="SSF52540">
    <property type="entry name" value="P-loop containing nucleoside triphosphate hydrolases"/>
    <property type="match status" value="1"/>
</dbReference>
<evidence type="ECO:0000256" key="15">
    <source>
        <dbReference type="SAM" id="MobiDB-lite"/>
    </source>
</evidence>
<evidence type="ECO:0000256" key="13">
    <source>
        <dbReference type="ARBA" id="ARBA00053015"/>
    </source>
</evidence>
<evidence type="ECO:0000256" key="3">
    <source>
        <dbReference type="ARBA" id="ARBA00022475"/>
    </source>
</evidence>
<evidence type="ECO:0000259" key="19">
    <source>
        <dbReference type="Pfam" id="PF13807"/>
    </source>
</evidence>
<name>A0ABS5HD41_9GAMM</name>
<dbReference type="InterPro" id="IPR005702">
    <property type="entry name" value="Wzc-like_C"/>
</dbReference>
<feature type="transmembrane region" description="Helical" evidence="16">
    <location>
        <begin position="429"/>
        <end position="448"/>
    </location>
</feature>
<comment type="caution">
    <text evidence="20">The sequence shown here is derived from an EMBL/GenBank/DDBJ whole genome shotgun (WGS) entry which is preliminary data.</text>
</comment>
<feature type="coiled-coil region" evidence="14">
    <location>
        <begin position="258"/>
        <end position="292"/>
    </location>
</feature>
<reference evidence="21" key="1">
    <citation type="submission" date="2023-07" db="EMBL/GenBank/DDBJ databases">
        <title>Marinomonas vulgaris A79, complete genome.</title>
        <authorList>
            <person name="Ying J.-J."/>
        </authorList>
    </citation>
    <scope>NUCLEOTIDE SEQUENCE [LARGE SCALE GENOMIC DNA]</scope>
    <source>
        <strain evidence="21">A79</strain>
    </source>
</reference>
<evidence type="ECO:0000256" key="12">
    <source>
        <dbReference type="ARBA" id="ARBA00023137"/>
    </source>
</evidence>
<gene>
    <name evidence="20" type="ORF">J9B83_10175</name>
</gene>
<dbReference type="RefSeq" id="WP_211536650.1">
    <property type="nucleotide sequence ID" value="NZ_JAGSSV010000011.1"/>
</dbReference>
<dbReference type="EMBL" id="JAGSSV010000011">
    <property type="protein sequence ID" value="MBR7889308.1"/>
    <property type="molecule type" value="Genomic_DNA"/>
</dbReference>
<keyword evidence="9" id="KW-0067">ATP-binding</keyword>
<feature type="domain" description="Tyrosine-protein kinase G-rich" evidence="19">
    <location>
        <begin position="371"/>
        <end position="451"/>
    </location>
</feature>
<evidence type="ECO:0000256" key="9">
    <source>
        <dbReference type="ARBA" id="ARBA00022840"/>
    </source>
</evidence>
<protein>
    <submittedName>
        <fullName evidence="20">Polysaccharide biosynthesis tyrosine autokinase</fullName>
        <ecNumber evidence="20">2.7.10.2</ecNumber>
    </submittedName>
</protein>